<dbReference type="SUPFAM" id="SSF55729">
    <property type="entry name" value="Acyl-CoA N-acyltransferases (Nat)"/>
    <property type="match status" value="1"/>
</dbReference>
<keyword evidence="3" id="KW-0808">Transferase</keyword>
<feature type="region of interest" description="Disordered" evidence="1">
    <location>
        <begin position="1"/>
        <end position="25"/>
    </location>
</feature>
<proteinExistence type="predicted"/>
<dbReference type="OrthoDB" id="9814648at2"/>
<sequence>MDTGPRTPLDERGRTLLPPPCAAPPKTGNQMAFPDVAPPPRILVGAPRLTDRVVWLRPLRMADAPAVARSGDDPEVARWTPFPSPFSEQDARNWIATQSTAGTVDLAVTDRESGPEILGWVGLHDIDLPQRRAELGIWLAAGARGRGVARRAIALLTNWGFRELGLLRIAALCLSENAVGRRTMESAGFAPEGVLRGYEDVKGVRHDTAILGMVHPDLCG</sequence>
<dbReference type="InterPro" id="IPR000182">
    <property type="entry name" value="GNAT_dom"/>
</dbReference>
<evidence type="ECO:0000313" key="3">
    <source>
        <dbReference type="EMBL" id="AXI78848.1"/>
    </source>
</evidence>
<dbReference type="PANTHER" id="PTHR43441:SF10">
    <property type="entry name" value="ACETYLTRANSFERASE"/>
    <property type="match status" value="1"/>
</dbReference>
<dbReference type="GO" id="GO:1990189">
    <property type="term" value="F:protein N-terminal-serine acetyltransferase activity"/>
    <property type="evidence" value="ECO:0007669"/>
    <property type="project" value="TreeGrafter"/>
</dbReference>
<dbReference type="EMBL" id="CP031264">
    <property type="protein sequence ID" value="AXI78848.1"/>
    <property type="molecule type" value="Genomic_DNA"/>
</dbReference>
<dbReference type="Proteomes" id="UP000249340">
    <property type="component" value="Chromosome"/>
</dbReference>
<gene>
    <name evidence="3" type="ORF">C7M71_016940</name>
</gene>
<accession>A0A345SYP3</accession>
<feature type="domain" description="N-acetyltransferase" evidence="2">
    <location>
        <begin position="54"/>
        <end position="207"/>
    </location>
</feature>
<dbReference type="PANTHER" id="PTHR43441">
    <property type="entry name" value="RIBOSOMAL-PROTEIN-SERINE ACETYLTRANSFERASE"/>
    <property type="match status" value="1"/>
</dbReference>
<organism evidence="3 4">
    <name type="scientific">Peterkaempfera bronchialis</name>
    <dbReference type="NCBI Taxonomy" id="2126346"/>
    <lineage>
        <taxon>Bacteria</taxon>
        <taxon>Bacillati</taxon>
        <taxon>Actinomycetota</taxon>
        <taxon>Actinomycetes</taxon>
        <taxon>Kitasatosporales</taxon>
        <taxon>Streptomycetaceae</taxon>
        <taxon>Peterkaempfera</taxon>
    </lineage>
</organism>
<name>A0A345SYP3_9ACTN</name>
<reference evidence="4" key="1">
    <citation type="submission" date="2018-07" db="EMBL/GenBank/DDBJ databases">
        <title>Streptacidiphilus bronchialis DSM 106435 chromosome.</title>
        <authorList>
            <person name="Batra D."/>
            <person name="Gulvik C.A."/>
        </authorList>
    </citation>
    <scope>NUCLEOTIDE SEQUENCE [LARGE SCALE GENOMIC DNA]</scope>
    <source>
        <strain evidence="4">DSM 106435</strain>
    </source>
</reference>
<keyword evidence="4" id="KW-1185">Reference proteome</keyword>
<dbReference type="GO" id="GO:0005737">
    <property type="term" value="C:cytoplasm"/>
    <property type="evidence" value="ECO:0007669"/>
    <property type="project" value="TreeGrafter"/>
</dbReference>
<dbReference type="Gene3D" id="3.40.630.30">
    <property type="match status" value="1"/>
</dbReference>
<dbReference type="PROSITE" id="PS51186">
    <property type="entry name" value="GNAT"/>
    <property type="match status" value="1"/>
</dbReference>
<dbReference type="Pfam" id="PF13302">
    <property type="entry name" value="Acetyltransf_3"/>
    <property type="match status" value="1"/>
</dbReference>
<dbReference type="KEGG" id="stri:C7M71_016940"/>
<dbReference type="InterPro" id="IPR016181">
    <property type="entry name" value="Acyl_CoA_acyltransferase"/>
</dbReference>
<dbReference type="GO" id="GO:0008999">
    <property type="term" value="F:protein-N-terminal-alanine acetyltransferase activity"/>
    <property type="evidence" value="ECO:0007669"/>
    <property type="project" value="TreeGrafter"/>
</dbReference>
<evidence type="ECO:0000313" key="4">
    <source>
        <dbReference type="Proteomes" id="UP000249340"/>
    </source>
</evidence>
<dbReference type="CDD" id="cd04301">
    <property type="entry name" value="NAT_SF"/>
    <property type="match status" value="1"/>
</dbReference>
<dbReference type="InterPro" id="IPR051908">
    <property type="entry name" value="Ribosomal_N-acetyltransferase"/>
</dbReference>
<protein>
    <submittedName>
        <fullName evidence="3">N-acetyltransferase</fullName>
    </submittedName>
</protein>
<evidence type="ECO:0000256" key="1">
    <source>
        <dbReference type="SAM" id="MobiDB-lite"/>
    </source>
</evidence>
<evidence type="ECO:0000259" key="2">
    <source>
        <dbReference type="PROSITE" id="PS51186"/>
    </source>
</evidence>
<dbReference type="AlphaFoldDB" id="A0A345SYP3"/>